<reference evidence="2 3" key="1">
    <citation type="submission" date="2018-09" db="EMBL/GenBank/DDBJ databases">
        <title>Complete genome sequence of Euzebya sp. DY32-46 isolated from seawater of Pacific Ocean.</title>
        <authorList>
            <person name="Xu L."/>
            <person name="Wu Y.-H."/>
            <person name="Xu X.-W."/>
        </authorList>
    </citation>
    <scope>NUCLEOTIDE SEQUENCE [LARGE SCALE GENOMIC DNA]</scope>
    <source>
        <strain evidence="2 3">DY32-46</strain>
    </source>
</reference>
<feature type="domain" description="Polymerase beta nucleotidyltransferase" evidence="1">
    <location>
        <begin position="2"/>
        <end position="68"/>
    </location>
</feature>
<evidence type="ECO:0000313" key="3">
    <source>
        <dbReference type="Proteomes" id="UP000264006"/>
    </source>
</evidence>
<gene>
    <name evidence="2" type="ORF">DVS28_a0294</name>
</gene>
<organism evidence="2 3">
    <name type="scientific">Euzebya pacifica</name>
    <dbReference type="NCBI Taxonomy" id="1608957"/>
    <lineage>
        <taxon>Bacteria</taxon>
        <taxon>Bacillati</taxon>
        <taxon>Actinomycetota</taxon>
        <taxon>Nitriliruptoria</taxon>
        <taxon>Euzebyales</taxon>
    </lineage>
</organism>
<dbReference type="InterPro" id="IPR041633">
    <property type="entry name" value="Polbeta"/>
</dbReference>
<sequence>MFAYLHGSRVAGTHRPGSDVDVAAWFGQPTRPWNVELPATVDLLVLDDAGLELAGRVAQHGILILDDDPPARVAWQAETSKRYLDEAHRRRALVETVLHRG</sequence>
<dbReference type="Gene3D" id="3.30.460.10">
    <property type="entry name" value="Beta Polymerase, domain 2"/>
    <property type="match status" value="1"/>
</dbReference>
<evidence type="ECO:0000259" key="1">
    <source>
        <dbReference type="Pfam" id="PF18765"/>
    </source>
</evidence>
<dbReference type="Proteomes" id="UP000264006">
    <property type="component" value="Chromosome"/>
</dbReference>
<dbReference type="Pfam" id="PF18765">
    <property type="entry name" value="Polbeta"/>
    <property type="match status" value="1"/>
</dbReference>
<dbReference type="CDD" id="cd05403">
    <property type="entry name" value="NT_KNTase_like"/>
    <property type="match status" value="1"/>
</dbReference>
<proteinExistence type="predicted"/>
<dbReference type="KEGG" id="euz:DVS28_a0294"/>
<evidence type="ECO:0000313" key="2">
    <source>
        <dbReference type="EMBL" id="AXV05001.1"/>
    </source>
</evidence>
<keyword evidence="3" id="KW-1185">Reference proteome</keyword>
<dbReference type="InterPro" id="IPR052930">
    <property type="entry name" value="TA_antitoxin_MntA"/>
</dbReference>
<protein>
    <recommendedName>
        <fullName evidence="1">Polymerase beta nucleotidyltransferase domain-containing protein</fullName>
    </recommendedName>
</protein>
<name>A0A346XS04_9ACTN</name>
<dbReference type="InterPro" id="IPR043519">
    <property type="entry name" value="NT_sf"/>
</dbReference>
<dbReference type="PANTHER" id="PTHR43852:SF3">
    <property type="entry name" value="NUCLEOTIDYLTRANSFERASE"/>
    <property type="match status" value="1"/>
</dbReference>
<dbReference type="PANTHER" id="PTHR43852">
    <property type="entry name" value="NUCLEOTIDYLTRANSFERASE"/>
    <property type="match status" value="1"/>
</dbReference>
<dbReference type="EMBL" id="CP031165">
    <property type="protein sequence ID" value="AXV05001.1"/>
    <property type="molecule type" value="Genomic_DNA"/>
</dbReference>
<accession>A0A346XS04</accession>
<dbReference type="SUPFAM" id="SSF81301">
    <property type="entry name" value="Nucleotidyltransferase"/>
    <property type="match status" value="1"/>
</dbReference>
<dbReference type="AlphaFoldDB" id="A0A346XS04"/>